<keyword evidence="4" id="KW-0545">Nucleotide biosynthesis</keyword>
<comment type="pathway">
    <text evidence="4">Purine metabolism; AMP biosynthesis via salvage pathway; AMP from ADP: step 1/1.</text>
</comment>
<sequence>MNIVLLGPPGTGKGTIAQFLHREYGFEQLSTGDLLRKEAAAGTPFGKQVEPIMKSGALVSNELVAEIVASNLARLKGKSLVLDGFPRNMEQAELFEKIMRVHQVKIDLALNVDSSRETVVRRLSARRQCPKCNKVYGENIPPRKPGVCDACGVPLFQRADDQPEVIEKRFSIYLESAKPLLAYYQGQGILKNVDGNQSVESVFQQVSAVLGQQKGL</sequence>
<comment type="similarity">
    <text evidence="4 5">Belongs to the adenylate kinase family.</text>
</comment>
<feature type="binding site" evidence="4">
    <location>
        <position position="132"/>
    </location>
    <ligand>
        <name>Zn(2+)</name>
        <dbReference type="ChEBI" id="CHEBI:29105"/>
        <note>structural</note>
    </ligand>
</feature>
<feature type="binding site" evidence="4">
    <location>
        <position position="36"/>
    </location>
    <ligand>
        <name>AMP</name>
        <dbReference type="ChEBI" id="CHEBI:456215"/>
    </ligand>
</feature>
<reference evidence="8" key="1">
    <citation type="submission" date="2021-03" db="EMBL/GenBank/DDBJ databases">
        <authorList>
            <person name="Jaffe A."/>
        </authorList>
    </citation>
    <scope>NUCLEOTIDE SEQUENCE</scope>
    <source>
        <strain evidence="8">RIFCSPLOWO2_01_FULL_58_19</strain>
    </source>
</reference>
<dbReference type="HAMAP" id="MF_00235">
    <property type="entry name" value="Adenylate_kinase_Adk"/>
    <property type="match status" value="1"/>
</dbReference>
<feature type="binding site" evidence="4">
    <location>
        <position position="129"/>
    </location>
    <ligand>
        <name>Zn(2+)</name>
        <dbReference type="ChEBI" id="CHEBI:29105"/>
        <note>structural</note>
    </ligand>
</feature>
<proteinExistence type="inferred from homology"/>
<feature type="binding site" evidence="4">
    <location>
        <position position="158"/>
    </location>
    <ligand>
        <name>AMP</name>
        <dbReference type="ChEBI" id="CHEBI:456215"/>
    </ligand>
</feature>
<dbReference type="NCBIfam" id="TIGR01351">
    <property type="entry name" value="adk"/>
    <property type="match status" value="1"/>
</dbReference>
<feature type="region of interest" description="NMP" evidence="4">
    <location>
        <begin position="30"/>
        <end position="59"/>
    </location>
</feature>
<keyword evidence="4" id="KW-0963">Cytoplasm</keyword>
<comment type="subunit">
    <text evidence="4 6">Monomer.</text>
</comment>
<dbReference type="NCBIfam" id="NF001381">
    <property type="entry name" value="PRK00279.1-3"/>
    <property type="match status" value="1"/>
</dbReference>
<keyword evidence="4" id="KW-0862">Zinc</keyword>
<dbReference type="GO" id="GO:0008270">
    <property type="term" value="F:zinc ion binding"/>
    <property type="evidence" value="ECO:0007669"/>
    <property type="project" value="UniProtKB-UniRule"/>
</dbReference>
<feature type="binding site" evidence="4">
    <location>
        <position position="126"/>
    </location>
    <ligand>
        <name>ATP</name>
        <dbReference type="ChEBI" id="CHEBI:30616"/>
    </ligand>
</feature>
<evidence type="ECO:0000256" key="6">
    <source>
        <dbReference type="RuleBase" id="RU003331"/>
    </source>
</evidence>
<feature type="binding site" evidence="4">
    <location>
        <position position="197"/>
    </location>
    <ligand>
        <name>ATP</name>
        <dbReference type="ChEBI" id="CHEBI:30616"/>
    </ligand>
</feature>
<dbReference type="PANTHER" id="PTHR23359">
    <property type="entry name" value="NUCLEOTIDE KINASE"/>
    <property type="match status" value="1"/>
</dbReference>
<feature type="domain" description="Adenylate kinase active site lid" evidence="7">
    <location>
        <begin position="126"/>
        <end position="160"/>
    </location>
</feature>
<dbReference type="SUPFAM" id="SSF57774">
    <property type="entry name" value="Microbial and mitochondrial ADK, insert 'zinc finger' domain"/>
    <property type="match status" value="1"/>
</dbReference>
<comment type="domain">
    <text evidence="4">Consists of three domains, a large central CORE domain and two small peripheral domains, NMPbind and LID, which undergo movements during catalysis. The LID domain closes over the site of phosphoryl transfer upon ATP binding. Assembling and dissambling the active center during each catalytic cycle provides an effective means to prevent ATP hydrolysis. Some bacteria have evolved a zinc-coordinating structure that stabilizes the LID domain.</text>
</comment>
<evidence type="ECO:0000256" key="4">
    <source>
        <dbReference type="HAMAP-Rule" id="MF_00235"/>
    </source>
</evidence>
<dbReference type="CDD" id="cd01428">
    <property type="entry name" value="ADK"/>
    <property type="match status" value="1"/>
</dbReference>
<dbReference type="InterPro" id="IPR036193">
    <property type="entry name" value="ADK_active_lid_dom_sf"/>
</dbReference>
<accession>A0A8T4LCI5</accession>
<keyword evidence="1 4" id="KW-0808">Transferase</keyword>
<dbReference type="Proteomes" id="UP000678237">
    <property type="component" value="Unassembled WGS sequence"/>
</dbReference>
<evidence type="ECO:0000313" key="8">
    <source>
        <dbReference type="EMBL" id="MBS3063339.1"/>
    </source>
</evidence>
<evidence type="ECO:0000313" key="9">
    <source>
        <dbReference type="Proteomes" id="UP000678237"/>
    </source>
</evidence>
<gene>
    <name evidence="4" type="primary">adk</name>
    <name evidence="8" type="ORF">J4203_05705</name>
</gene>
<dbReference type="SUPFAM" id="SSF52540">
    <property type="entry name" value="P-loop containing nucleoside triphosphate hydrolases"/>
    <property type="match status" value="1"/>
</dbReference>
<comment type="caution">
    <text evidence="8">The sequence shown here is derived from an EMBL/GenBank/DDBJ whole genome shotgun (WGS) entry which is preliminary data.</text>
</comment>
<dbReference type="InterPro" id="IPR000850">
    <property type="entry name" value="Adenylat/UMP-CMP_kin"/>
</dbReference>
<keyword evidence="2 4" id="KW-0547">Nucleotide-binding</keyword>
<keyword evidence="4 6" id="KW-0067">ATP-binding</keyword>
<protein>
    <recommendedName>
        <fullName evidence="4 6">Adenylate kinase</fullName>
        <shortName evidence="4">AK</shortName>
        <ecNumber evidence="4 6">2.7.4.3</ecNumber>
    </recommendedName>
    <alternativeName>
        <fullName evidence="4">ATP-AMP transphosphorylase</fullName>
    </alternativeName>
    <alternativeName>
        <fullName evidence="4">ATP:AMP phosphotransferase</fullName>
    </alternativeName>
    <alternativeName>
        <fullName evidence="4">Adenylate monophosphate kinase</fullName>
    </alternativeName>
</protein>
<name>A0A8T4LCI5_9ARCH</name>
<dbReference type="NCBIfam" id="NF011100">
    <property type="entry name" value="PRK14527.1"/>
    <property type="match status" value="1"/>
</dbReference>
<evidence type="ECO:0000256" key="5">
    <source>
        <dbReference type="RuleBase" id="RU003330"/>
    </source>
</evidence>
<evidence type="ECO:0000256" key="2">
    <source>
        <dbReference type="ARBA" id="ARBA00022741"/>
    </source>
</evidence>
<dbReference type="Gene3D" id="3.40.50.300">
    <property type="entry name" value="P-loop containing nucleotide triphosphate hydrolases"/>
    <property type="match status" value="1"/>
</dbReference>
<dbReference type="AlphaFoldDB" id="A0A8T4LCI5"/>
<dbReference type="InterPro" id="IPR033690">
    <property type="entry name" value="Adenylat_kinase_CS"/>
</dbReference>
<comment type="function">
    <text evidence="4">Catalyzes the reversible transfer of the terminal phosphate group between ATP and AMP. Plays an important role in cellular energy homeostasis and in adenine nucleotide metabolism.</text>
</comment>
<comment type="subcellular location">
    <subcellularLocation>
        <location evidence="4 6">Cytoplasm</location>
    </subcellularLocation>
</comment>
<evidence type="ECO:0000259" key="7">
    <source>
        <dbReference type="Pfam" id="PF05191"/>
    </source>
</evidence>
<keyword evidence="3 4" id="KW-0418">Kinase</keyword>
<dbReference type="InterPro" id="IPR007862">
    <property type="entry name" value="Adenylate_kinase_lid-dom"/>
</dbReference>
<dbReference type="EMBL" id="JAGVWE010000005">
    <property type="protein sequence ID" value="MBS3063339.1"/>
    <property type="molecule type" value="Genomic_DNA"/>
</dbReference>
<dbReference type="Pfam" id="PF00406">
    <property type="entry name" value="ADK"/>
    <property type="match status" value="1"/>
</dbReference>
<comment type="caution">
    <text evidence="4">Lacks conserved residue(s) required for the propagation of feature annotation.</text>
</comment>
<reference evidence="8" key="2">
    <citation type="submission" date="2021-05" db="EMBL/GenBank/DDBJ databases">
        <title>Protein family content uncovers lineage relationships and bacterial pathway maintenance mechanisms in DPANN archaea.</title>
        <authorList>
            <person name="Castelle C.J."/>
            <person name="Meheust R."/>
            <person name="Jaffe A.L."/>
            <person name="Seitz K."/>
            <person name="Gong X."/>
            <person name="Baker B.J."/>
            <person name="Banfield J.F."/>
        </authorList>
    </citation>
    <scope>NUCLEOTIDE SEQUENCE</scope>
    <source>
        <strain evidence="8">RIFCSPLOWO2_01_FULL_58_19</strain>
    </source>
</reference>
<evidence type="ECO:0000256" key="1">
    <source>
        <dbReference type="ARBA" id="ARBA00022679"/>
    </source>
</evidence>
<feature type="binding site" evidence="4">
    <location>
        <begin position="10"/>
        <end position="15"/>
    </location>
    <ligand>
        <name>ATP</name>
        <dbReference type="ChEBI" id="CHEBI:30616"/>
    </ligand>
</feature>
<evidence type="ECO:0000256" key="3">
    <source>
        <dbReference type="ARBA" id="ARBA00022777"/>
    </source>
</evidence>
<dbReference type="GO" id="GO:0005737">
    <property type="term" value="C:cytoplasm"/>
    <property type="evidence" value="ECO:0007669"/>
    <property type="project" value="UniProtKB-SubCell"/>
</dbReference>
<dbReference type="GO" id="GO:0004017">
    <property type="term" value="F:AMP kinase activity"/>
    <property type="evidence" value="ECO:0007669"/>
    <property type="project" value="UniProtKB-UniRule"/>
</dbReference>
<comment type="catalytic activity">
    <reaction evidence="4 6">
        <text>AMP + ATP = 2 ADP</text>
        <dbReference type="Rhea" id="RHEA:12973"/>
        <dbReference type="ChEBI" id="CHEBI:30616"/>
        <dbReference type="ChEBI" id="CHEBI:456215"/>
        <dbReference type="ChEBI" id="CHEBI:456216"/>
        <dbReference type="EC" id="2.7.4.3"/>
    </reaction>
</comment>
<dbReference type="InterPro" id="IPR006259">
    <property type="entry name" value="Adenyl_kin_sub"/>
</dbReference>
<feature type="binding site" evidence="4">
    <location>
        <begin position="84"/>
        <end position="87"/>
    </location>
    <ligand>
        <name>AMP</name>
        <dbReference type="ChEBI" id="CHEBI:456215"/>
    </ligand>
</feature>
<feature type="binding site" evidence="4">
    <location>
        <begin position="57"/>
        <end position="59"/>
    </location>
    <ligand>
        <name>AMP</name>
        <dbReference type="ChEBI" id="CHEBI:456215"/>
    </ligand>
</feature>
<feature type="binding site" evidence="4">
    <location>
        <position position="91"/>
    </location>
    <ligand>
        <name>AMP</name>
        <dbReference type="ChEBI" id="CHEBI:456215"/>
    </ligand>
</feature>
<feature type="binding site" evidence="4">
    <location>
        <position position="148"/>
    </location>
    <ligand>
        <name>Zn(2+)</name>
        <dbReference type="ChEBI" id="CHEBI:29105"/>
        <note>structural</note>
    </ligand>
</feature>
<feature type="binding site" evidence="4">
    <location>
        <position position="169"/>
    </location>
    <ligand>
        <name>AMP</name>
        <dbReference type="ChEBI" id="CHEBI:456215"/>
    </ligand>
</feature>
<feature type="binding site" evidence="4">
    <location>
        <position position="151"/>
    </location>
    <ligand>
        <name>Zn(2+)</name>
        <dbReference type="ChEBI" id="CHEBI:29105"/>
        <note>structural</note>
    </ligand>
</feature>
<dbReference type="Pfam" id="PF05191">
    <property type="entry name" value="ADK_lid"/>
    <property type="match status" value="1"/>
</dbReference>
<organism evidence="8 9">
    <name type="scientific">Candidatus Iainarchaeum sp</name>
    <dbReference type="NCBI Taxonomy" id="3101447"/>
    <lineage>
        <taxon>Archaea</taxon>
        <taxon>Candidatus Iainarchaeota</taxon>
        <taxon>Candidatus Iainarchaeia</taxon>
        <taxon>Candidatus Iainarchaeales</taxon>
        <taxon>Candidatus Iainarchaeaceae</taxon>
        <taxon>Candidatus Iainarchaeum</taxon>
    </lineage>
</organism>
<dbReference type="GO" id="GO:0044209">
    <property type="term" value="P:AMP salvage"/>
    <property type="evidence" value="ECO:0007669"/>
    <property type="project" value="UniProtKB-UniRule"/>
</dbReference>
<feature type="binding site" evidence="4">
    <location>
        <begin position="135"/>
        <end position="136"/>
    </location>
    <ligand>
        <name>ATP</name>
        <dbReference type="ChEBI" id="CHEBI:30616"/>
    </ligand>
</feature>
<dbReference type="PROSITE" id="PS00113">
    <property type="entry name" value="ADENYLATE_KINASE"/>
    <property type="match status" value="1"/>
</dbReference>
<dbReference type="InterPro" id="IPR027417">
    <property type="entry name" value="P-loop_NTPase"/>
</dbReference>
<dbReference type="GO" id="GO:0005524">
    <property type="term" value="F:ATP binding"/>
    <property type="evidence" value="ECO:0007669"/>
    <property type="project" value="UniProtKB-UniRule"/>
</dbReference>
<dbReference type="EC" id="2.7.4.3" evidence="4 6"/>
<dbReference type="PRINTS" id="PR00094">
    <property type="entry name" value="ADENYLTKNASE"/>
</dbReference>
<feature type="binding site" evidence="4">
    <location>
        <position position="31"/>
    </location>
    <ligand>
        <name>AMP</name>
        <dbReference type="ChEBI" id="CHEBI:456215"/>
    </ligand>
</feature>
<keyword evidence="4" id="KW-0479">Metal-binding</keyword>